<evidence type="ECO:0000256" key="1">
    <source>
        <dbReference type="ARBA" id="ARBA00004141"/>
    </source>
</evidence>
<feature type="transmembrane region" description="Helical" evidence="5">
    <location>
        <begin position="175"/>
        <end position="196"/>
    </location>
</feature>
<dbReference type="InterPro" id="IPR032805">
    <property type="entry name" value="Wax_synthase_dom"/>
</dbReference>
<sequence>MEPLGEAILVLLEDYAPAVIPTSFLLLALCFFVLALHTTGLSRYACTTILTLFAAAAFATCDRWPGTAAHIFGLTVLIGLLHAYNILFLEPETLPYETIRHQLTHEKSPSTSPSTKTAPSPLTSPFCRSPYLQSLRIALNPRLLNTSRETPHVRPSPVFCCRTSFLAHRLLKLTLYYLATCYLLPLIFPGALHPLLTDFAPSHRHLLRRMLYGLSFTLHHLLLRAVFTILWPITSFIALDSAHTLMAILYVCVFRIDEAGDWPPLFGDVREVTSVRAFWARFYPRVLAEGGMNLGQGLSRGVLGLRAGSAGERTVAAGVVFALSGVVHAGVTRKVNGCGWAGDLWFFAMQFVGGMGEMMVGRVWRVWKGEGERRKSVVVLRRGSVPPRKGWGWGDVLGYVWFGLWAFWCVPGWEFGKMECALR</sequence>
<dbReference type="EMBL" id="JAESVG020000002">
    <property type="protein sequence ID" value="KAG8630174.1"/>
    <property type="molecule type" value="Genomic_DNA"/>
</dbReference>
<accession>A0A8K0L800</accession>
<feature type="transmembrane region" description="Helical" evidence="5">
    <location>
        <begin position="390"/>
        <end position="408"/>
    </location>
</feature>
<reference evidence="7" key="1">
    <citation type="submission" date="2021-07" db="EMBL/GenBank/DDBJ databases">
        <title>Elsinoe batatas strain:CRI-CJ2 Genome sequencing and assembly.</title>
        <authorList>
            <person name="Huang L."/>
        </authorList>
    </citation>
    <scope>NUCLEOTIDE SEQUENCE</scope>
    <source>
        <strain evidence="7">CRI-CJ2</strain>
    </source>
</reference>
<dbReference type="OrthoDB" id="1077582at2759"/>
<feature type="domain" description="Wax synthase" evidence="6">
    <location>
        <begin position="262"/>
        <end position="348"/>
    </location>
</feature>
<feature type="transmembrane region" description="Helical" evidence="5">
    <location>
        <begin position="15"/>
        <end position="34"/>
    </location>
</feature>
<evidence type="ECO:0000256" key="2">
    <source>
        <dbReference type="ARBA" id="ARBA00022692"/>
    </source>
</evidence>
<protein>
    <recommendedName>
        <fullName evidence="6">Wax synthase domain-containing protein</fullName>
    </recommendedName>
</protein>
<dbReference type="Proteomes" id="UP000809789">
    <property type="component" value="Unassembled WGS sequence"/>
</dbReference>
<evidence type="ECO:0000256" key="3">
    <source>
        <dbReference type="ARBA" id="ARBA00022989"/>
    </source>
</evidence>
<keyword evidence="2 5" id="KW-0812">Transmembrane</keyword>
<feature type="transmembrane region" description="Helical" evidence="5">
    <location>
        <begin position="71"/>
        <end position="89"/>
    </location>
</feature>
<comment type="caution">
    <text evidence="7">The sequence shown here is derived from an EMBL/GenBank/DDBJ whole genome shotgun (WGS) entry which is preliminary data.</text>
</comment>
<dbReference type="AlphaFoldDB" id="A0A8K0L800"/>
<keyword evidence="4 5" id="KW-0472">Membrane</keyword>
<evidence type="ECO:0000256" key="4">
    <source>
        <dbReference type="ARBA" id="ARBA00023136"/>
    </source>
</evidence>
<feature type="transmembrane region" description="Helical" evidence="5">
    <location>
        <begin position="216"/>
        <end position="239"/>
    </location>
</feature>
<comment type="subcellular location">
    <subcellularLocation>
        <location evidence="1">Membrane</location>
        <topology evidence="1">Multi-pass membrane protein</topology>
    </subcellularLocation>
</comment>
<name>A0A8K0L800_9PEZI</name>
<proteinExistence type="predicted"/>
<evidence type="ECO:0000259" key="6">
    <source>
        <dbReference type="Pfam" id="PF13813"/>
    </source>
</evidence>
<dbReference type="Pfam" id="PF13813">
    <property type="entry name" value="MBOAT_2"/>
    <property type="match status" value="1"/>
</dbReference>
<evidence type="ECO:0000313" key="7">
    <source>
        <dbReference type="EMBL" id="KAG8630174.1"/>
    </source>
</evidence>
<keyword evidence="3 5" id="KW-1133">Transmembrane helix</keyword>
<evidence type="ECO:0000256" key="5">
    <source>
        <dbReference type="SAM" id="Phobius"/>
    </source>
</evidence>
<feature type="transmembrane region" description="Helical" evidence="5">
    <location>
        <begin position="41"/>
        <end position="59"/>
    </location>
</feature>
<dbReference type="GO" id="GO:0016020">
    <property type="term" value="C:membrane"/>
    <property type="evidence" value="ECO:0007669"/>
    <property type="project" value="UniProtKB-SubCell"/>
</dbReference>
<organism evidence="7 8">
    <name type="scientific">Elsinoe batatas</name>
    <dbReference type="NCBI Taxonomy" id="2601811"/>
    <lineage>
        <taxon>Eukaryota</taxon>
        <taxon>Fungi</taxon>
        <taxon>Dikarya</taxon>
        <taxon>Ascomycota</taxon>
        <taxon>Pezizomycotina</taxon>
        <taxon>Dothideomycetes</taxon>
        <taxon>Dothideomycetidae</taxon>
        <taxon>Myriangiales</taxon>
        <taxon>Elsinoaceae</taxon>
        <taxon>Elsinoe</taxon>
    </lineage>
</organism>
<gene>
    <name evidence="7" type="ORF">KVT40_001793</name>
</gene>
<evidence type="ECO:0000313" key="8">
    <source>
        <dbReference type="Proteomes" id="UP000809789"/>
    </source>
</evidence>
<keyword evidence="8" id="KW-1185">Reference proteome</keyword>